<evidence type="ECO:0000313" key="11">
    <source>
        <dbReference type="Proteomes" id="UP000694865"/>
    </source>
</evidence>
<dbReference type="InterPro" id="IPR046333">
    <property type="entry name" value="HXA10/ABDB-like"/>
</dbReference>
<evidence type="ECO:0000256" key="6">
    <source>
        <dbReference type="PROSITE-ProRule" id="PRU00108"/>
    </source>
</evidence>
<dbReference type="InterPro" id="IPR020479">
    <property type="entry name" value="HD_metazoa"/>
</dbReference>
<dbReference type="RefSeq" id="XP_006825675.1">
    <property type="nucleotide sequence ID" value="XM_006825612.1"/>
</dbReference>
<keyword evidence="11" id="KW-1185">Reference proteome</keyword>
<sequence length="236" mass="27332">MQRTPFVDVISRPRILPRENDFLYRIGLPEPGRQTTQQEAHRLSSRTPAPQPFTQTTFQVPSGCRDWGALDPMQLGIKVSSDVVHLNTSEQSGTWYASPLQFADGERTTHLNLCGVDTTPLDRKPGKFTPLYTRSKCELVTGFHCKRRCAVNAEDYRWLKPAVTSLVRKKRRPYSQTQILGLESEFIINSYLERGRSTVLAKSLNLTERQVKIWFQNRRMKEKRMFMREKLTNSKI</sequence>
<evidence type="ECO:0000256" key="7">
    <source>
        <dbReference type="RuleBase" id="RU000682"/>
    </source>
</evidence>
<dbReference type="GO" id="GO:0003677">
    <property type="term" value="F:DNA binding"/>
    <property type="evidence" value="ECO:0007669"/>
    <property type="project" value="UniProtKB-UniRule"/>
</dbReference>
<gene>
    <name evidence="12" type="primary">LOC102808951</name>
</gene>
<dbReference type="KEGG" id="sko:102808951"/>
<feature type="domain" description="Homeobox" evidence="9">
    <location>
        <begin position="165"/>
        <end position="225"/>
    </location>
</feature>
<dbReference type="InterPro" id="IPR017970">
    <property type="entry name" value="Homeobox_CS"/>
</dbReference>
<evidence type="ECO:0000256" key="3">
    <source>
        <dbReference type="ARBA" id="ARBA00023125"/>
    </source>
</evidence>
<dbReference type="SMART" id="SM00389">
    <property type="entry name" value="HOX"/>
    <property type="match status" value="1"/>
</dbReference>
<dbReference type="PROSITE" id="PS00027">
    <property type="entry name" value="HOMEOBOX_1"/>
    <property type="match status" value="1"/>
</dbReference>
<organism evidence="10">
    <name type="scientific">Saccoglossus kowalevskii</name>
    <name type="common">Acorn worm</name>
    <dbReference type="NCBI Taxonomy" id="10224"/>
    <lineage>
        <taxon>Eukaryota</taxon>
        <taxon>Metazoa</taxon>
        <taxon>Hemichordata</taxon>
        <taxon>Enteropneusta</taxon>
        <taxon>Harrimaniidae</taxon>
        <taxon>Saccoglossus</taxon>
    </lineage>
</organism>
<dbReference type="SUPFAM" id="SSF46689">
    <property type="entry name" value="Homeodomain-like"/>
    <property type="match status" value="1"/>
</dbReference>
<dbReference type="CDD" id="cd00086">
    <property type="entry name" value="homeodomain"/>
    <property type="match status" value="1"/>
</dbReference>
<evidence type="ECO:0000259" key="9">
    <source>
        <dbReference type="PROSITE" id="PS50071"/>
    </source>
</evidence>
<accession>A0A0U2L5X4</accession>
<evidence type="ECO:0000256" key="8">
    <source>
        <dbReference type="SAM" id="MobiDB-lite"/>
    </source>
</evidence>
<evidence type="ECO:0000313" key="10">
    <source>
        <dbReference type="EMBL" id="ALR88649.1"/>
    </source>
</evidence>
<dbReference type="InterPro" id="IPR001356">
    <property type="entry name" value="HD"/>
</dbReference>
<dbReference type="GeneID" id="102808951"/>
<dbReference type="PROSITE" id="PS50071">
    <property type="entry name" value="HOMEOBOX_2"/>
    <property type="match status" value="1"/>
</dbReference>
<evidence type="ECO:0000256" key="4">
    <source>
        <dbReference type="ARBA" id="ARBA00023155"/>
    </source>
</evidence>
<dbReference type="AlphaFoldDB" id="A0A0U2L5X4"/>
<reference evidence="10" key="1">
    <citation type="journal article" date="2015" name="Nature">
        <title>Hemichordate genomes and deuterostome origins.</title>
        <authorList>
            <person name="Simakov O."/>
            <person name="Kawashima T."/>
            <person name="Marletaz F."/>
            <person name="Jenkins J."/>
            <person name="Koyanagi R."/>
            <person name="Mitros T."/>
            <person name="Hisata K."/>
            <person name="Bredeson J."/>
            <person name="Shoguchi E."/>
            <person name="Gyoja F."/>
            <person name="Yue J.X."/>
            <person name="Chen Y.C."/>
            <person name="Freeman R.M.Jr."/>
            <person name="Sasaki A."/>
            <person name="Hikosaka-Katayama T."/>
            <person name="Sato A."/>
            <person name="Fujie M."/>
            <person name="Baughman K.W."/>
            <person name="Levine J."/>
            <person name="Gonzalez P."/>
            <person name="Cameron C."/>
            <person name="Fritzenwanker J.H."/>
            <person name="Pani A.M."/>
            <person name="Goto H."/>
            <person name="Kanda M."/>
            <person name="Arakaki N."/>
            <person name="Yamasaki S."/>
            <person name="Qu J."/>
            <person name="Cree A."/>
            <person name="Ding Y."/>
            <person name="Dinh H.H."/>
            <person name="Dugan S."/>
            <person name="Holder M."/>
            <person name="Jhangiani S.N."/>
            <person name="Kovar C.L."/>
            <person name="Lee S.L."/>
            <person name="Lewis L.R."/>
            <person name="Morton D."/>
            <person name="Nazareth L.V."/>
            <person name="Okwuonu G."/>
            <person name="Santibanez J."/>
            <person name="Chen R."/>
            <person name="Richards S."/>
            <person name="Muzny D.M."/>
            <person name="Gillis A."/>
            <person name="Peshkin L."/>
            <person name="Wu M."/>
            <person name="Humphreys T."/>
            <person name="Su Y.H."/>
            <person name="Putnam N.H."/>
            <person name="Schmutz J."/>
            <person name="Fujiyama A."/>
            <person name="Yu J.K."/>
            <person name="Tagawa K."/>
            <person name="Worley K.C."/>
            <person name="Gibbs R.A."/>
            <person name="Kirschner M.W."/>
            <person name="Lowe C.J."/>
            <person name="Satoh N."/>
            <person name="Rokhsar D.S."/>
            <person name="Gerhart J."/>
        </authorList>
    </citation>
    <scope>NUCLEOTIDE SEQUENCE</scope>
</reference>
<feature type="region of interest" description="Disordered" evidence="8">
    <location>
        <begin position="29"/>
        <end position="53"/>
    </location>
</feature>
<feature type="DNA-binding region" description="Homeobox" evidence="6">
    <location>
        <begin position="167"/>
        <end position="226"/>
    </location>
</feature>
<protein>
    <submittedName>
        <fullName evidence="12">Homeobox protein MOX-1-like</fullName>
    </submittedName>
    <submittedName>
        <fullName evidence="10">Homeobox protein abdb-like</fullName>
    </submittedName>
</protein>
<comment type="similarity">
    <text evidence="2">Belongs to the Abd-B homeobox family.</text>
</comment>
<name>A0A0U2L5X4_SACKO</name>
<dbReference type="GO" id="GO:0000981">
    <property type="term" value="F:DNA-binding transcription factor activity, RNA polymerase II-specific"/>
    <property type="evidence" value="ECO:0007669"/>
    <property type="project" value="InterPro"/>
</dbReference>
<keyword evidence="5 6" id="KW-0539">Nucleus</keyword>
<dbReference type="Pfam" id="PF00046">
    <property type="entry name" value="Homeodomain"/>
    <property type="match status" value="1"/>
</dbReference>
<dbReference type="PANTHER" id="PTHR45874">
    <property type="entry name" value="HOMEOBOX PROTEIN ABDOMINAL-B"/>
    <property type="match status" value="1"/>
</dbReference>
<dbReference type="Gene3D" id="1.10.10.60">
    <property type="entry name" value="Homeodomain-like"/>
    <property type="match status" value="1"/>
</dbReference>
<dbReference type="InterPro" id="IPR009057">
    <property type="entry name" value="Homeodomain-like_sf"/>
</dbReference>
<proteinExistence type="evidence at transcript level"/>
<reference evidence="12" key="2">
    <citation type="submission" date="2025-05" db="UniProtKB">
        <authorList>
            <consortium name="RefSeq"/>
        </authorList>
    </citation>
    <scope>IDENTIFICATION</scope>
    <source>
        <tissue evidence="12">Testes</tissue>
    </source>
</reference>
<evidence type="ECO:0000256" key="1">
    <source>
        <dbReference type="ARBA" id="ARBA00004123"/>
    </source>
</evidence>
<dbReference type="Proteomes" id="UP000694865">
    <property type="component" value="Unplaced"/>
</dbReference>
<dbReference type="OrthoDB" id="6159439at2759"/>
<comment type="subcellular location">
    <subcellularLocation>
        <location evidence="1 6 7">Nucleus</location>
    </subcellularLocation>
</comment>
<evidence type="ECO:0000256" key="2">
    <source>
        <dbReference type="ARBA" id="ARBA00006317"/>
    </source>
</evidence>
<dbReference type="PRINTS" id="PR00024">
    <property type="entry name" value="HOMEOBOX"/>
</dbReference>
<dbReference type="EMBL" id="KT984252">
    <property type="protein sequence ID" value="ALR88649.1"/>
    <property type="molecule type" value="mRNA"/>
</dbReference>
<evidence type="ECO:0000313" key="12">
    <source>
        <dbReference type="RefSeq" id="XP_006825675.1"/>
    </source>
</evidence>
<keyword evidence="4 6" id="KW-0371">Homeobox</keyword>
<dbReference type="GO" id="GO:0005634">
    <property type="term" value="C:nucleus"/>
    <property type="evidence" value="ECO:0007669"/>
    <property type="project" value="UniProtKB-SubCell"/>
</dbReference>
<evidence type="ECO:0000256" key="5">
    <source>
        <dbReference type="ARBA" id="ARBA00023242"/>
    </source>
</evidence>
<keyword evidence="3 6" id="KW-0238">DNA-binding</keyword>